<dbReference type="InterPro" id="IPR012677">
    <property type="entry name" value="Nucleotide-bd_a/b_plait_sf"/>
</dbReference>
<dbReference type="OrthoDB" id="10396250at2759"/>
<organism evidence="2 3">
    <name type="scientific">Symbiodinium natans</name>
    <dbReference type="NCBI Taxonomy" id="878477"/>
    <lineage>
        <taxon>Eukaryota</taxon>
        <taxon>Sar</taxon>
        <taxon>Alveolata</taxon>
        <taxon>Dinophyceae</taxon>
        <taxon>Suessiales</taxon>
        <taxon>Symbiodiniaceae</taxon>
        <taxon>Symbiodinium</taxon>
    </lineage>
</organism>
<dbReference type="SUPFAM" id="SSF54928">
    <property type="entry name" value="RNA-binding domain, RBD"/>
    <property type="match status" value="1"/>
</dbReference>
<reference evidence="2" key="1">
    <citation type="submission" date="2021-02" db="EMBL/GenBank/DDBJ databases">
        <authorList>
            <person name="Dougan E. K."/>
            <person name="Rhodes N."/>
            <person name="Thang M."/>
            <person name="Chan C."/>
        </authorList>
    </citation>
    <scope>NUCLEOTIDE SEQUENCE</scope>
</reference>
<dbReference type="EMBL" id="CAJNDS010002454">
    <property type="protein sequence ID" value="CAE7482482.1"/>
    <property type="molecule type" value="Genomic_DNA"/>
</dbReference>
<evidence type="ECO:0000313" key="2">
    <source>
        <dbReference type="EMBL" id="CAE7482482.1"/>
    </source>
</evidence>
<accession>A0A812SK67</accession>
<sequence>MATKKEELPEEKQEGGKPSYTLHIRGLPSSVDLDELKIRLERFGEVVDIQQEEGTVVAKFSRTSEAFEAQQKLTLGPDVVIEFGPQDPDHYNRAKKRVAD</sequence>
<feature type="region of interest" description="Disordered" evidence="1">
    <location>
        <begin position="1"/>
        <end position="23"/>
    </location>
</feature>
<name>A0A812SK67_9DINO</name>
<evidence type="ECO:0000256" key="1">
    <source>
        <dbReference type="SAM" id="MobiDB-lite"/>
    </source>
</evidence>
<dbReference type="Proteomes" id="UP000604046">
    <property type="component" value="Unassembled WGS sequence"/>
</dbReference>
<dbReference type="GO" id="GO:0003676">
    <property type="term" value="F:nucleic acid binding"/>
    <property type="evidence" value="ECO:0007669"/>
    <property type="project" value="InterPro"/>
</dbReference>
<comment type="caution">
    <text evidence="2">The sequence shown here is derived from an EMBL/GenBank/DDBJ whole genome shotgun (WGS) entry which is preliminary data.</text>
</comment>
<dbReference type="InterPro" id="IPR035979">
    <property type="entry name" value="RBD_domain_sf"/>
</dbReference>
<dbReference type="AlphaFoldDB" id="A0A812SK67"/>
<protein>
    <submittedName>
        <fullName evidence="2">PIGC protein</fullName>
    </submittedName>
</protein>
<gene>
    <name evidence="2" type="primary">PIGC</name>
    <name evidence="2" type="ORF">SNAT2548_LOCUS27086</name>
</gene>
<keyword evidence="3" id="KW-1185">Reference proteome</keyword>
<evidence type="ECO:0000313" key="3">
    <source>
        <dbReference type="Proteomes" id="UP000604046"/>
    </source>
</evidence>
<dbReference type="Gene3D" id="3.30.70.330">
    <property type="match status" value="1"/>
</dbReference>
<proteinExistence type="predicted"/>
<feature type="compositionally biased region" description="Basic and acidic residues" evidence="1">
    <location>
        <begin position="1"/>
        <end position="15"/>
    </location>
</feature>